<dbReference type="EMBL" id="AHMY02000069">
    <property type="protein sequence ID" value="EKO13607.1"/>
    <property type="molecule type" value="Genomic_DNA"/>
</dbReference>
<protein>
    <submittedName>
        <fullName evidence="2">Uncharacterized protein</fullName>
    </submittedName>
</protein>
<evidence type="ECO:0000313" key="2">
    <source>
        <dbReference type="EMBL" id="EKO13607.1"/>
    </source>
</evidence>
<organism evidence="2 3">
    <name type="scientific">Leptospira kirschneri str. H1</name>
    <dbReference type="NCBI Taxonomy" id="1049966"/>
    <lineage>
        <taxon>Bacteria</taxon>
        <taxon>Pseudomonadati</taxon>
        <taxon>Spirochaetota</taxon>
        <taxon>Spirochaetia</taxon>
        <taxon>Leptospirales</taxon>
        <taxon>Leptospiraceae</taxon>
        <taxon>Leptospira</taxon>
    </lineage>
</organism>
<dbReference type="AlphaFoldDB" id="A0A0E2AXN2"/>
<sequence>MVEIVSKRTVTKDTVEKKQSMKNSKSRTLARISRITIY</sequence>
<dbReference type="Proteomes" id="UP000006253">
    <property type="component" value="Unassembled WGS sequence"/>
</dbReference>
<accession>A0A0E2AXN2</accession>
<gene>
    <name evidence="2" type="ORF">LEP1GSC081_0138</name>
</gene>
<evidence type="ECO:0000313" key="3">
    <source>
        <dbReference type="Proteomes" id="UP000006253"/>
    </source>
</evidence>
<feature type="region of interest" description="Disordered" evidence="1">
    <location>
        <begin position="1"/>
        <end position="27"/>
    </location>
</feature>
<proteinExistence type="predicted"/>
<feature type="compositionally biased region" description="Basic and acidic residues" evidence="1">
    <location>
        <begin position="10"/>
        <end position="19"/>
    </location>
</feature>
<comment type="caution">
    <text evidence="2">The sequence shown here is derived from an EMBL/GenBank/DDBJ whole genome shotgun (WGS) entry which is preliminary data.</text>
</comment>
<reference evidence="2 3" key="1">
    <citation type="submission" date="2012-10" db="EMBL/GenBank/DDBJ databases">
        <authorList>
            <person name="Harkins D.M."/>
            <person name="Durkin A.S."/>
            <person name="Brinkac L.M."/>
            <person name="Selengut J.D."/>
            <person name="Sanka R."/>
            <person name="DePew J."/>
            <person name="Purushe J."/>
            <person name="Peacock S.J."/>
            <person name="Thaipadungpanit J."/>
            <person name="Wuthiekanun V.W."/>
            <person name="Day N.P."/>
            <person name="Vinetz J.M."/>
            <person name="Sutton G.G."/>
            <person name="Nelson W.C."/>
            <person name="Fouts D.E."/>
        </authorList>
    </citation>
    <scope>NUCLEOTIDE SEQUENCE [LARGE SCALE GENOMIC DNA]</scope>
    <source>
        <strain evidence="2 3">H1</strain>
    </source>
</reference>
<evidence type="ECO:0000256" key="1">
    <source>
        <dbReference type="SAM" id="MobiDB-lite"/>
    </source>
</evidence>
<name>A0A0E2AXN2_9LEPT</name>